<name>A0A2M4C6C3_9DIPT</name>
<sequence length="150" mass="16769">MMVPPSWRLSCVRGMLSLSLSLSIYAHGDGDRNRDRFADHSGTLAYQNISTKLECSMMMTHLYVPLFDVMGCCAIRNATSSLEFLLDQGGTVTGCVGCEHNQLSSLLFTSMHQCIDARSHVMACYYHPVIMILERVATNYRSSYRGLSSR</sequence>
<proteinExistence type="predicted"/>
<keyword evidence="1" id="KW-0732">Signal</keyword>
<dbReference type="AlphaFoldDB" id="A0A2M4C6C3"/>
<dbReference type="EMBL" id="GGFJ01011723">
    <property type="protein sequence ID" value="MBW60864.1"/>
    <property type="molecule type" value="Transcribed_RNA"/>
</dbReference>
<protein>
    <submittedName>
        <fullName evidence="2">Putative secreted protein</fullName>
    </submittedName>
</protein>
<evidence type="ECO:0000256" key="1">
    <source>
        <dbReference type="SAM" id="SignalP"/>
    </source>
</evidence>
<feature type="chain" id="PRO_5015005651" evidence="1">
    <location>
        <begin position="31"/>
        <end position="150"/>
    </location>
</feature>
<reference evidence="2" key="1">
    <citation type="submission" date="2018-01" db="EMBL/GenBank/DDBJ databases">
        <title>An insight into the sialome of Amazonian anophelines.</title>
        <authorList>
            <person name="Ribeiro J.M."/>
            <person name="Scarpassa V."/>
            <person name="Calvo E."/>
        </authorList>
    </citation>
    <scope>NUCLEOTIDE SEQUENCE</scope>
    <source>
        <tissue evidence="2">Salivary glands</tissue>
    </source>
</reference>
<feature type="signal peptide" evidence="1">
    <location>
        <begin position="1"/>
        <end position="30"/>
    </location>
</feature>
<accession>A0A2M4C6C3</accession>
<evidence type="ECO:0000313" key="2">
    <source>
        <dbReference type="EMBL" id="MBW60864.1"/>
    </source>
</evidence>
<organism evidence="2">
    <name type="scientific">Anopheles marajoara</name>
    <dbReference type="NCBI Taxonomy" id="58244"/>
    <lineage>
        <taxon>Eukaryota</taxon>
        <taxon>Metazoa</taxon>
        <taxon>Ecdysozoa</taxon>
        <taxon>Arthropoda</taxon>
        <taxon>Hexapoda</taxon>
        <taxon>Insecta</taxon>
        <taxon>Pterygota</taxon>
        <taxon>Neoptera</taxon>
        <taxon>Endopterygota</taxon>
        <taxon>Diptera</taxon>
        <taxon>Nematocera</taxon>
        <taxon>Culicoidea</taxon>
        <taxon>Culicidae</taxon>
        <taxon>Anophelinae</taxon>
        <taxon>Anopheles</taxon>
    </lineage>
</organism>